<dbReference type="PRINTS" id="PR00081">
    <property type="entry name" value="GDHRDH"/>
</dbReference>
<keyword evidence="5" id="KW-1185">Reference proteome</keyword>
<name>A0ABR2HFK9_9EUKA</name>
<protein>
    <submittedName>
        <fullName evidence="4">Uncharacterized protein</fullName>
    </submittedName>
</protein>
<evidence type="ECO:0000313" key="5">
    <source>
        <dbReference type="Proteomes" id="UP001470230"/>
    </source>
</evidence>
<dbReference type="InterPro" id="IPR051911">
    <property type="entry name" value="SDR_oxidoreductase"/>
</dbReference>
<dbReference type="SUPFAM" id="SSF51735">
    <property type="entry name" value="NAD(P)-binding Rossmann-fold domains"/>
    <property type="match status" value="1"/>
</dbReference>
<comment type="caution">
    <text evidence="4">The sequence shown here is derived from an EMBL/GenBank/DDBJ whole genome shotgun (WGS) entry which is preliminary data.</text>
</comment>
<comment type="similarity">
    <text evidence="1 3">Belongs to the short-chain dehydrogenases/reductases (SDR) family.</text>
</comment>
<dbReference type="InterPro" id="IPR020904">
    <property type="entry name" value="Sc_DH/Rdtase_CS"/>
</dbReference>
<organism evidence="4 5">
    <name type="scientific">Tritrichomonas musculus</name>
    <dbReference type="NCBI Taxonomy" id="1915356"/>
    <lineage>
        <taxon>Eukaryota</taxon>
        <taxon>Metamonada</taxon>
        <taxon>Parabasalia</taxon>
        <taxon>Tritrichomonadida</taxon>
        <taxon>Tritrichomonadidae</taxon>
        <taxon>Tritrichomonas</taxon>
    </lineage>
</organism>
<evidence type="ECO:0000256" key="2">
    <source>
        <dbReference type="ARBA" id="ARBA00023002"/>
    </source>
</evidence>
<evidence type="ECO:0000256" key="1">
    <source>
        <dbReference type="ARBA" id="ARBA00006484"/>
    </source>
</evidence>
<dbReference type="Gene3D" id="3.40.50.720">
    <property type="entry name" value="NAD(P)-binding Rossmann-like Domain"/>
    <property type="match status" value="1"/>
</dbReference>
<evidence type="ECO:0000313" key="4">
    <source>
        <dbReference type="EMBL" id="KAK8845835.1"/>
    </source>
</evidence>
<accession>A0ABR2HFK9</accession>
<proteinExistence type="inferred from homology"/>
<dbReference type="InterPro" id="IPR002347">
    <property type="entry name" value="SDR_fam"/>
</dbReference>
<dbReference type="CDD" id="cd05374">
    <property type="entry name" value="17beta-HSD-like_SDR_c"/>
    <property type="match status" value="1"/>
</dbReference>
<evidence type="ECO:0000256" key="3">
    <source>
        <dbReference type="RuleBase" id="RU000363"/>
    </source>
</evidence>
<dbReference type="PROSITE" id="PS00061">
    <property type="entry name" value="ADH_SHORT"/>
    <property type="match status" value="1"/>
</dbReference>
<keyword evidence="2" id="KW-0560">Oxidoreductase</keyword>
<dbReference type="Pfam" id="PF00106">
    <property type="entry name" value="adh_short"/>
    <property type="match status" value="1"/>
</dbReference>
<dbReference type="Proteomes" id="UP001470230">
    <property type="component" value="Unassembled WGS sequence"/>
</dbReference>
<dbReference type="EMBL" id="JAPFFF010000030">
    <property type="protein sequence ID" value="KAK8845835.1"/>
    <property type="molecule type" value="Genomic_DNA"/>
</dbReference>
<gene>
    <name evidence="4" type="ORF">M9Y10_020758</name>
</gene>
<sequence length="277" mass="30842">MNTKKVWLVTGCSKGLGHSLVKKLLEKGYQVAATSRNNQSLIKQFGEKSDLFLPVSMNVADESNVKSVVDEVFKKFGRIDVLVNNAGYTHLATIEEIDMKDARAMFDVNVFGLLNVTRAVLPMMRKQHRGHIFNVSSLGAYNVGPLSGLYCATKHAVKAISETLAREVSEFGIHVTDVKPGFMRTEFFGSSYKTTIPPNSPYKKLYEENMKFYMGQNGNQIGDPEKAAELYIKVAEMEKPYESLPMGTDSCDGIRDICANTVKLMTEIRPVAESTNY</sequence>
<dbReference type="PANTHER" id="PTHR43976">
    <property type="entry name" value="SHORT CHAIN DEHYDROGENASE"/>
    <property type="match status" value="1"/>
</dbReference>
<dbReference type="PRINTS" id="PR00080">
    <property type="entry name" value="SDRFAMILY"/>
</dbReference>
<dbReference type="InterPro" id="IPR036291">
    <property type="entry name" value="NAD(P)-bd_dom_sf"/>
</dbReference>
<reference evidence="4 5" key="1">
    <citation type="submission" date="2024-04" db="EMBL/GenBank/DDBJ databases">
        <title>Tritrichomonas musculus Genome.</title>
        <authorList>
            <person name="Alves-Ferreira E."/>
            <person name="Grigg M."/>
            <person name="Lorenzi H."/>
            <person name="Galac M."/>
        </authorList>
    </citation>
    <scope>NUCLEOTIDE SEQUENCE [LARGE SCALE GENOMIC DNA]</scope>
    <source>
        <strain evidence="4 5">EAF2021</strain>
    </source>
</reference>
<dbReference type="PANTHER" id="PTHR43976:SF16">
    <property type="entry name" value="SHORT-CHAIN DEHYDROGENASE_REDUCTASE FAMILY PROTEIN"/>
    <property type="match status" value="1"/>
</dbReference>